<name>A0AAN6SKP9_9PEZI</name>
<evidence type="ECO:0000256" key="4">
    <source>
        <dbReference type="ARBA" id="ARBA00022723"/>
    </source>
</evidence>
<evidence type="ECO:0000256" key="2">
    <source>
        <dbReference type="ARBA" id="ARBA00004613"/>
    </source>
</evidence>
<feature type="domain" description="Auxiliary Activity family 9 catalytic" evidence="18">
    <location>
        <begin position="20"/>
        <end position="231"/>
    </location>
</feature>
<evidence type="ECO:0000256" key="5">
    <source>
        <dbReference type="ARBA" id="ARBA00022729"/>
    </source>
</evidence>
<evidence type="ECO:0000256" key="9">
    <source>
        <dbReference type="ARBA" id="ARBA00023033"/>
    </source>
</evidence>
<feature type="region of interest" description="Disordered" evidence="16">
    <location>
        <begin position="235"/>
        <end position="336"/>
    </location>
</feature>
<dbReference type="PANTHER" id="PTHR33353">
    <property type="entry name" value="PUTATIVE (AFU_ORTHOLOGUE AFUA_1G12560)-RELATED"/>
    <property type="match status" value="1"/>
</dbReference>
<evidence type="ECO:0000313" key="20">
    <source>
        <dbReference type="Proteomes" id="UP001303115"/>
    </source>
</evidence>
<evidence type="ECO:0000256" key="1">
    <source>
        <dbReference type="ARBA" id="ARBA00001973"/>
    </source>
</evidence>
<dbReference type="InterPro" id="IPR049892">
    <property type="entry name" value="AA9"/>
</dbReference>
<evidence type="ECO:0000256" key="17">
    <source>
        <dbReference type="SAM" id="SignalP"/>
    </source>
</evidence>
<keyword evidence="7" id="KW-0560">Oxidoreductase</keyword>
<dbReference type="Pfam" id="PF03443">
    <property type="entry name" value="AA9"/>
    <property type="match status" value="1"/>
</dbReference>
<keyword evidence="4" id="KW-0479">Metal-binding</keyword>
<feature type="compositionally biased region" description="Low complexity" evidence="16">
    <location>
        <begin position="261"/>
        <end position="315"/>
    </location>
</feature>
<dbReference type="AlphaFoldDB" id="A0AAN6SKP9"/>
<proteinExistence type="inferred from homology"/>
<dbReference type="InterPro" id="IPR005103">
    <property type="entry name" value="AA9_LPMO"/>
</dbReference>
<evidence type="ECO:0000313" key="19">
    <source>
        <dbReference type="EMBL" id="KAK4031961.1"/>
    </source>
</evidence>
<dbReference type="PANTHER" id="PTHR33353:SF2">
    <property type="entry name" value="ENDO-BETA-1,4-GLUCANASE D"/>
    <property type="match status" value="1"/>
</dbReference>
<keyword evidence="9" id="KW-0503">Monooxygenase</keyword>
<accession>A0AAN6SKP9</accession>
<evidence type="ECO:0000256" key="15">
    <source>
        <dbReference type="ARBA" id="ARBA00047174"/>
    </source>
</evidence>
<evidence type="ECO:0000256" key="10">
    <source>
        <dbReference type="ARBA" id="ARBA00023157"/>
    </source>
</evidence>
<keyword evidence="8" id="KW-0186">Copper</keyword>
<keyword evidence="20" id="KW-1185">Reference proteome</keyword>
<keyword evidence="19" id="KW-0378">Hydrolase</keyword>
<evidence type="ECO:0000256" key="7">
    <source>
        <dbReference type="ARBA" id="ARBA00023002"/>
    </source>
</evidence>
<keyword evidence="11" id="KW-0119">Carbohydrate metabolism</keyword>
<keyword evidence="6" id="KW-0136">Cellulose degradation</keyword>
<protein>
    <recommendedName>
        <fullName evidence="15">lytic cellulose monooxygenase (C4-dehydrogenating)</fullName>
        <ecNumber evidence="15">1.14.99.56</ecNumber>
    </recommendedName>
</protein>
<comment type="cofactor">
    <cofactor evidence="1">
        <name>Cu(2+)</name>
        <dbReference type="ChEBI" id="CHEBI:29036"/>
    </cofactor>
</comment>
<feature type="signal peptide" evidence="17">
    <location>
        <begin position="1"/>
        <end position="19"/>
    </location>
</feature>
<comment type="caution">
    <text evidence="19">The sequence shown here is derived from an EMBL/GenBank/DDBJ whole genome shotgun (WGS) entry which is preliminary data.</text>
</comment>
<dbReference type="EMBL" id="MU854671">
    <property type="protein sequence ID" value="KAK4031961.1"/>
    <property type="molecule type" value="Genomic_DNA"/>
</dbReference>
<dbReference type="CDD" id="cd21175">
    <property type="entry name" value="LPMO_AA9"/>
    <property type="match status" value="1"/>
</dbReference>
<organism evidence="19 20">
    <name type="scientific">Parachaetomium inaequale</name>
    <dbReference type="NCBI Taxonomy" id="2588326"/>
    <lineage>
        <taxon>Eukaryota</taxon>
        <taxon>Fungi</taxon>
        <taxon>Dikarya</taxon>
        <taxon>Ascomycota</taxon>
        <taxon>Pezizomycotina</taxon>
        <taxon>Sordariomycetes</taxon>
        <taxon>Sordariomycetidae</taxon>
        <taxon>Sordariales</taxon>
        <taxon>Chaetomiaceae</taxon>
        <taxon>Parachaetomium</taxon>
    </lineage>
</organism>
<dbReference type="GO" id="GO:0005576">
    <property type="term" value="C:extracellular region"/>
    <property type="evidence" value="ECO:0007669"/>
    <property type="project" value="UniProtKB-SubCell"/>
</dbReference>
<evidence type="ECO:0000256" key="12">
    <source>
        <dbReference type="ARBA" id="ARBA00023326"/>
    </source>
</evidence>
<keyword evidence="3" id="KW-0964">Secreted</keyword>
<dbReference type="GO" id="GO:0004497">
    <property type="term" value="F:monooxygenase activity"/>
    <property type="evidence" value="ECO:0007669"/>
    <property type="project" value="UniProtKB-KW"/>
</dbReference>
<evidence type="ECO:0000256" key="16">
    <source>
        <dbReference type="SAM" id="MobiDB-lite"/>
    </source>
</evidence>
<evidence type="ECO:0000256" key="3">
    <source>
        <dbReference type="ARBA" id="ARBA00022525"/>
    </source>
</evidence>
<evidence type="ECO:0000256" key="6">
    <source>
        <dbReference type="ARBA" id="ARBA00023001"/>
    </source>
</evidence>
<evidence type="ECO:0000259" key="18">
    <source>
        <dbReference type="Pfam" id="PF03443"/>
    </source>
</evidence>
<keyword evidence="10" id="KW-1015">Disulfide bond</keyword>
<dbReference type="GO" id="GO:0030245">
    <property type="term" value="P:cellulose catabolic process"/>
    <property type="evidence" value="ECO:0007669"/>
    <property type="project" value="UniProtKB-KW"/>
</dbReference>
<keyword evidence="5 17" id="KW-0732">Signal</keyword>
<evidence type="ECO:0000256" key="14">
    <source>
        <dbReference type="ARBA" id="ARBA00045077"/>
    </source>
</evidence>
<evidence type="ECO:0000256" key="8">
    <source>
        <dbReference type="ARBA" id="ARBA00023008"/>
    </source>
</evidence>
<gene>
    <name evidence="19" type="ORF">C8A01DRAFT_41606</name>
</gene>
<comment type="catalytic activity">
    <reaction evidence="14">
        <text>[(1-&gt;4)-beta-D-glucosyl]n+m + reduced acceptor + O2 = 4-dehydro-beta-D-glucosyl-[(1-&gt;4)-beta-D-glucosyl]n-1 + [(1-&gt;4)-beta-D-glucosyl]m + acceptor + H2O.</text>
        <dbReference type="EC" id="1.14.99.56"/>
    </reaction>
</comment>
<sequence>MKTTGTLAAILGLISSASAHYTFDKLLVNDKQVGGDNTYIRKHTNGYMPTKFKNAPSGSITPLDADFSCNKGATGAQQVISVKAGDKIGLRQAFGANGIQHPGPSQVYIAPVTNAKADKGSDWYKIHQSLICRQGSPESLRSNAWCSWDENNVWGVIPATIPNGQYLLRAEHIGLHGAHDGQAEFYYSCAQIEVTGNSATSIPGTSTKFPGGYQASDPAVNFSVWGRSTSYDVAPGPDVIPGGTIRGSASGAGGDKLQTVAGASSSAPDASSGGDSSSPAPSPSVSAPSSSAPAPSSSAPAASATVAPAPTPSAGPGNGSGKGKGKGKGKGNCTRSFPRRAAAVLAAEIDGAAGKQ</sequence>
<reference evidence="20" key="1">
    <citation type="journal article" date="2023" name="Mol. Phylogenet. Evol.">
        <title>Genome-scale phylogeny and comparative genomics of the fungal order Sordariales.</title>
        <authorList>
            <person name="Hensen N."/>
            <person name="Bonometti L."/>
            <person name="Westerberg I."/>
            <person name="Brannstrom I.O."/>
            <person name="Guillou S."/>
            <person name="Cros-Aarteil S."/>
            <person name="Calhoun S."/>
            <person name="Haridas S."/>
            <person name="Kuo A."/>
            <person name="Mondo S."/>
            <person name="Pangilinan J."/>
            <person name="Riley R."/>
            <person name="LaButti K."/>
            <person name="Andreopoulos B."/>
            <person name="Lipzen A."/>
            <person name="Chen C."/>
            <person name="Yan M."/>
            <person name="Daum C."/>
            <person name="Ng V."/>
            <person name="Clum A."/>
            <person name="Steindorff A."/>
            <person name="Ohm R.A."/>
            <person name="Martin F."/>
            <person name="Silar P."/>
            <person name="Natvig D.O."/>
            <person name="Lalanne C."/>
            <person name="Gautier V."/>
            <person name="Ament-Velasquez S.L."/>
            <person name="Kruys A."/>
            <person name="Hutchinson M.I."/>
            <person name="Powell A.J."/>
            <person name="Barry K."/>
            <person name="Miller A.N."/>
            <person name="Grigoriev I.V."/>
            <person name="Debuchy R."/>
            <person name="Gladieux P."/>
            <person name="Hiltunen Thoren M."/>
            <person name="Johannesson H."/>
        </authorList>
    </citation>
    <scope>NUCLEOTIDE SEQUENCE [LARGE SCALE GENOMIC DNA]</scope>
    <source>
        <strain evidence="20">CBS 284.82</strain>
    </source>
</reference>
<dbReference type="GO" id="GO:0046872">
    <property type="term" value="F:metal ion binding"/>
    <property type="evidence" value="ECO:0007669"/>
    <property type="project" value="UniProtKB-KW"/>
</dbReference>
<dbReference type="GO" id="GO:0016787">
    <property type="term" value="F:hydrolase activity"/>
    <property type="evidence" value="ECO:0007669"/>
    <property type="project" value="UniProtKB-KW"/>
</dbReference>
<evidence type="ECO:0000256" key="13">
    <source>
        <dbReference type="ARBA" id="ARBA00044502"/>
    </source>
</evidence>
<comment type="subcellular location">
    <subcellularLocation>
        <location evidence="2">Secreted</location>
    </subcellularLocation>
</comment>
<dbReference type="Gene3D" id="2.70.50.70">
    <property type="match status" value="1"/>
</dbReference>
<dbReference type="Proteomes" id="UP001303115">
    <property type="component" value="Unassembled WGS sequence"/>
</dbReference>
<dbReference type="EC" id="1.14.99.56" evidence="15"/>
<keyword evidence="12" id="KW-0624">Polysaccharide degradation</keyword>
<comment type="similarity">
    <text evidence="13">Belongs to the polysaccharide monooxygenase AA9 family.</text>
</comment>
<feature type="chain" id="PRO_5042818059" description="lytic cellulose monooxygenase (C4-dehydrogenating)" evidence="17">
    <location>
        <begin position="20"/>
        <end position="356"/>
    </location>
</feature>
<evidence type="ECO:0000256" key="11">
    <source>
        <dbReference type="ARBA" id="ARBA00023277"/>
    </source>
</evidence>